<name>J3LNZ2_ORYBR</name>
<dbReference type="InterPro" id="IPR001906">
    <property type="entry name" value="Terpene_synth_N"/>
</dbReference>
<dbReference type="Pfam" id="PF01397">
    <property type="entry name" value="Terpene_synth"/>
    <property type="match status" value="1"/>
</dbReference>
<dbReference type="AlphaFoldDB" id="J3LNZ2"/>
<dbReference type="HOGENOM" id="CLU_2642048_0_0_1"/>
<dbReference type="InterPro" id="IPR036965">
    <property type="entry name" value="Terpene_synth_N_sf"/>
</dbReference>
<dbReference type="Gene3D" id="1.50.10.130">
    <property type="entry name" value="Terpene synthase, N-terminal domain"/>
    <property type="match status" value="1"/>
</dbReference>
<dbReference type="InterPro" id="IPR008930">
    <property type="entry name" value="Terpenoid_cyclase/PrenylTrfase"/>
</dbReference>
<reference evidence="2" key="2">
    <citation type="submission" date="2013-04" db="UniProtKB">
        <authorList>
            <consortium name="EnsemblPlants"/>
        </authorList>
    </citation>
    <scope>IDENTIFICATION</scope>
</reference>
<organism evidence="2">
    <name type="scientific">Oryza brachyantha</name>
    <name type="common">malo sina</name>
    <dbReference type="NCBI Taxonomy" id="4533"/>
    <lineage>
        <taxon>Eukaryota</taxon>
        <taxon>Viridiplantae</taxon>
        <taxon>Streptophyta</taxon>
        <taxon>Embryophyta</taxon>
        <taxon>Tracheophyta</taxon>
        <taxon>Spermatophyta</taxon>
        <taxon>Magnoliopsida</taxon>
        <taxon>Liliopsida</taxon>
        <taxon>Poales</taxon>
        <taxon>Poaceae</taxon>
        <taxon>BOP clade</taxon>
        <taxon>Oryzoideae</taxon>
        <taxon>Oryzeae</taxon>
        <taxon>Oryzinae</taxon>
        <taxon>Oryza</taxon>
    </lineage>
</organism>
<protein>
    <recommendedName>
        <fullName evidence="1">Terpene synthase N-terminal domain-containing protein</fullName>
    </recommendedName>
</protein>
<evidence type="ECO:0000259" key="1">
    <source>
        <dbReference type="Pfam" id="PF01397"/>
    </source>
</evidence>
<dbReference type="OMA" id="HFRQDIG"/>
<proteinExistence type="predicted"/>
<keyword evidence="3" id="KW-1185">Reference proteome</keyword>
<dbReference type="GO" id="GO:0010333">
    <property type="term" value="F:terpene synthase activity"/>
    <property type="evidence" value="ECO:0007669"/>
    <property type="project" value="InterPro"/>
</dbReference>
<feature type="domain" description="Terpene synthase N-terminal" evidence="1">
    <location>
        <begin position="14"/>
        <end position="76"/>
    </location>
</feature>
<reference evidence="2" key="1">
    <citation type="journal article" date="2013" name="Nat. Commun.">
        <title>Whole-genome sequencing of Oryza brachyantha reveals mechanisms underlying Oryza genome evolution.</title>
        <authorList>
            <person name="Chen J."/>
            <person name="Huang Q."/>
            <person name="Gao D."/>
            <person name="Wang J."/>
            <person name="Lang Y."/>
            <person name="Liu T."/>
            <person name="Li B."/>
            <person name="Bai Z."/>
            <person name="Luis Goicoechea J."/>
            <person name="Liang C."/>
            <person name="Chen C."/>
            <person name="Zhang W."/>
            <person name="Sun S."/>
            <person name="Liao Y."/>
            <person name="Zhang X."/>
            <person name="Yang L."/>
            <person name="Song C."/>
            <person name="Wang M."/>
            <person name="Shi J."/>
            <person name="Liu G."/>
            <person name="Liu J."/>
            <person name="Zhou H."/>
            <person name="Zhou W."/>
            <person name="Yu Q."/>
            <person name="An N."/>
            <person name="Chen Y."/>
            <person name="Cai Q."/>
            <person name="Wang B."/>
            <person name="Liu B."/>
            <person name="Min J."/>
            <person name="Huang Y."/>
            <person name="Wu H."/>
            <person name="Li Z."/>
            <person name="Zhang Y."/>
            <person name="Yin Y."/>
            <person name="Song W."/>
            <person name="Jiang J."/>
            <person name="Jackson S.A."/>
            <person name="Wing R.A."/>
            <person name="Wang J."/>
            <person name="Chen M."/>
        </authorList>
    </citation>
    <scope>NUCLEOTIDE SEQUENCE [LARGE SCALE GENOMIC DNA]</scope>
    <source>
        <strain evidence="2">cv. IRGC 101232</strain>
    </source>
</reference>
<dbReference type="Proteomes" id="UP000006038">
    <property type="component" value="Chromosome 3"/>
</dbReference>
<sequence>MFVAGDANDSSAAALATLVDTLERLGLDGHFRQDIGAALGRLCREVADSAASDKDDLHTVALQFRLLRQHGLRVSAV</sequence>
<dbReference type="Gramene" id="OB03G27680.1">
    <property type="protein sequence ID" value="OB03G27680.1"/>
    <property type="gene ID" value="OB03G27680"/>
</dbReference>
<dbReference type="SUPFAM" id="SSF48239">
    <property type="entry name" value="Terpenoid cyclases/Protein prenyltransferases"/>
    <property type="match status" value="1"/>
</dbReference>
<dbReference type="STRING" id="4533.J3LNZ2"/>
<evidence type="ECO:0000313" key="2">
    <source>
        <dbReference type="EnsemblPlants" id="OB03G27680.1"/>
    </source>
</evidence>
<evidence type="ECO:0000313" key="3">
    <source>
        <dbReference type="Proteomes" id="UP000006038"/>
    </source>
</evidence>
<dbReference type="EnsemblPlants" id="OB03G27680.1">
    <property type="protein sequence ID" value="OB03G27680.1"/>
    <property type="gene ID" value="OB03G27680"/>
</dbReference>
<accession>J3LNZ2</accession>